<feature type="region of interest" description="Disordered" evidence="1">
    <location>
        <begin position="1"/>
        <end position="33"/>
    </location>
</feature>
<gene>
    <name evidence="3" type="ORF">LMG23994_01776</name>
</gene>
<sequence length="335" mass="34342">MSTTQALNQDDVLGGPEDLSPSAFGEGPGDAAAKKKSTLLPMLGGIAVAVLIVGFFGWKIAAPYLNRNQTAEAIQPLPAAKQSAQEIPQYQQPARLPQSDAVSPAQMPPVNGEPRMTALQGMPQNQSTQLAVAPQAQPGPAMSAQPARDAQQSTPTNSAMADGATGQATAPLQGAPSANAPAATQAQTQGDLAIANARIDALEKSLAALKDSVDKLAASSAAKPAPVEKDKEKPTAEEKASPRKASSKAASAKKPVVQEKASTGSKKSSGDEDSKPAARSDLHLKAVLDGRAWFQTRGGESVTVAPGDEVKGMGTVKSIDAERGQVLFSNGTVVR</sequence>
<dbReference type="RefSeq" id="WP_224001423.1">
    <property type="nucleotide sequence ID" value="NZ_CAJZAF010000007.1"/>
</dbReference>
<feature type="compositionally biased region" description="Low complexity" evidence="1">
    <location>
        <begin position="243"/>
        <end position="255"/>
    </location>
</feature>
<keyword evidence="2" id="KW-1133">Transmembrane helix</keyword>
<keyword evidence="2" id="KW-0812">Transmembrane</keyword>
<evidence type="ECO:0000313" key="4">
    <source>
        <dbReference type="Proteomes" id="UP000701702"/>
    </source>
</evidence>
<dbReference type="EMBL" id="CAJZAF010000007">
    <property type="protein sequence ID" value="CAG9170013.1"/>
    <property type="molecule type" value="Genomic_DNA"/>
</dbReference>
<keyword evidence="2" id="KW-0472">Membrane</keyword>
<name>A0ABM8WRD5_9BURK</name>
<protein>
    <submittedName>
        <fullName evidence="3">Uncharacterized protein</fullName>
    </submittedName>
</protein>
<accession>A0ABM8WRD5</accession>
<evidence type="ECO:0000256" key="2">
    <source>
        <dbReference type="SAM" id="Phobius"/>
    </source>
</evidence>
<dbReference type="Proteomes" id="UP000701702">
    <property type="component" value="Unassembled WGS sequence"/>
</dbReference>
<feature type="compositionally biased region" description="Polar residues" evidence="1">
    <location>
        <begin position="83"/>
        <end position="92"/>
    </location>
</feature>
<evidence type="ECO:0000313" key="3">
    <source>
        <dbReference type="EMBL" id="CAG9170013.1"/>
    </source>
</evidence>
<proteinExistence type="predicted"/>
<feature type="compositionally biased region" description="Low complexity" evidence="1">
    <location>
        <begin position="173"/>
        <end position="188"/>
    </location>
</feature>
<feature type="compositionally biased region" description="Basic and acidic residues" evidence="1">
    <location>
        <begin position="226"/>
        <end position="241"/>
    </location>
</feature>
<organism evidence="3 4">
    <name type="scientific">Cupriavidus pinatubonensis</name>
    <dbReference type="NCBI Taxonomy" id="248026"/>
    <lineage>
        <taxon>Bacteria</taxon>
        <taxon>Pseudomonadati</taxon>
        <taxon>Pseudomonadota</taxon>
        <taxon>Betaproteobacteria</taxon>
        <taxon>Burkholderiales</taxon>
        <taxon>Burkholderiaceae</taxon>
        <taxon>Cupriavidus</taxon>
    </lineage>
</organism>
<feature type="compositionally biased region" description="Low complexity" evidence="1">
    <location>
        <begin position="215"/>
        <end position="225"/>
    </location>
</feature>
<feature type="region of interest" description="Disordered" evidence="1">
    <location>
        <begin position="83"/>
        <end position="188"/>
    </location>
</feature>
<evidence type="ECO:0000256" key="1">
    <source>
        <dbReference type="SAM" id="MobiDB-lite"/>
    </source>
</evidence>
<feature type="region of interest" description="Disordered" evidence="1">
    <location>
        <begin position="213"/>
        <end position="282"/>
    </location>
</feature>
<feature type="transmembrane region" description="Helical" evidence="2">
    <location>
        <begin position="39"/>
        <end position="58"/>
    </location>
</feature>
<reference evidence="3 4" key="1">
    <citation type="submission" date="2021-08" db="EMBL/GenBank/DDBJ databases">
        <authorList>
            <person name="Peeters C."/>
        </authorList>
    </citation>
    <scope>NUCLEOTIDE SEQUENCE [LARGE SCALE GENOMIC DNA]</scope>
    <source>
        <strain evidence="3 4">LMG 23994</strain>
    </source>
</reference>
<keyword evidence="4" id="KW-1185">Reference proteome</keyword>
<comment type="caution">
    <text evidence="3">The sequence shown here is derived from an EMBL/GenBank/DDBJ whole genome shotgun (WGS) entry which is preliminary data.</text>
</comment>
<feature type="compositionally biased region" description="Polar residues" evidence="1">
    <location>
        <begin position="150"/>
        <end position="159"/>
    </location>
</feature>
<feature type="compositionally biased region" description="Basic and acidic residues" evidence="1">
    <location>
        <begin position="268"/>
        <end position="282"/>
    </location>
</feature>